<feature type="transmembrane region" description="Helical" evidence="1">
    <location>
        <begin position="45"/>
        <end position="65"/>
    </location>
</feature>
<dbReference type="GO" id="GO:0000155">
    <property type="term" value="F:phosphorelay sensor kinase activity"/>
    <property type="evidence" value="ECO:0007669"/>
    <property type="project" value="InterPro"/>
</dbReference>
<feature type="domain" description="Signal transduction histidine kinase internal region" evidence="2">
    <location>
        <begin position="161"/>
        <end position="239"/>
    </location>
</feature>
<accession>L8JXK3</accession>
<dbReference type="STRING" id="1237149.C900_00874"/>
<keyword evidence="1" id="KW-0472">Membrane</keyword>
<dbReference type="Gene3D" id="3.30.565.10">
    <property type="entry name" value="Histidine kinase-like ATPase, C-terminal domain"/>
    <property type="match status" value="1"/>
</dbReference>
<dbReference type="EMBL" id="AMZN01000014">
    <property type="protein sequence ID" value="ELR72913.1"/>
    <property type="molecule type" value="Genomic_DNA"/>
</dbReference>
<dbReference type="PANTHER" id="PTHR34220:SF7">
    <property type="entry name" value="SENSOR HISTIDINE KINASE YPDA"/>
    <property type="match status" value="1"/>
</dbReference>
<keyword evidence="4" id="KW-1185">Reference proteome</keyword>
<dbReference type="InterPro" id="IPR010559">
    <property type="entry name" value="Sig_transdc_His_kin_internal"/>
</dbReference>
<protein>
    <recommendedName>
        <fullName evidence="2">Signal transduction histidine kinase internal region domain-containing protein</fullName>
    </recommendedName>
</protein>
<dbReference type="Proteomes" id="UP000011135">
    <property type="component" value="Unassembled WGS sequence"/>
</dbReference>
<dbReference type="RefSeq" id="WP_009578576.1">
    <property type="nucleotide sequence ID" value="NZ_AMZN01000014.1"/>
</dbReference>
<feature type="transmembrane region" description="Helical" evidence="1">
    <location>
        <begin position="12"/>
        <end position="30"/>
    </location>
</feature>
<dbReference type="OrthoDB" id="927174at2"/>
<dbReference type="InterPro" id="IPR036890">
    <property type="entry name" value="HATPase_C_sf"/>
</dbReference>
<organism evidence="3 4">
    <name type="scientific">Fulvivirga imtechensis AK7</name>
    <dbReference type="NCBI Taxonomy" id="1237149"/>
    <lineage>
        <taxon>Bacteria</taxon>
        <taxon>Pseudomonadati</taxon>
        <taxon>Bacteroidota</taxon>
        <taxon>Cytophagia</taxon>
        <taxon>Cytophagales</taxon>
        <taxon>Fulvivirgaceae</taxon>
        <taxon>Fulvivirga</taxon>
    </lineage>
</organism>
<evidence type="ECO:0000313" key="3">
    <source>
        <dbReference type="EMBL" id="ELR72913.1"/>
    </source>
</evidence>
<feature type="transmembrane region" description="Helical" evidence="1">
    <location>
        <begin position="77"/>
        <end position="96"/>
    </location>
</feature>
<keyword evidence="1" id="KW-1133">Transmembrane helix</keyword>
<reference evidence="3 4" key="1">
    <citation type="submission" date="2012-12" db="EMBL/GenBank/DDBJ databases">
        <title>Genome assembly of Fulvivirga imtechensis AK7.</title>
        <authorList>
            <person name="Nupur N."/>
            <person name="Khatri I."/>
            <person name="Kumar R."/>
            <person name="Subramanian S."/>
            <person name="Pinnaka A."/>
        </authorList>
    </citation>
    <scope>NUCLEOTIDE SEQUENCE [LARGE SCALE GENOMIC DNA]</scope>
    <source>
        <strain evidence="3 4">AK7</strain>
    </source>
</reference>
<comment type="caution">
    <text evidence="3">The sequence shown here is derived from an EMBL/GenBank/DDBJ whole genome shotgun (WGS) entry which is preliminary data.</text>
</comment>
<feature type="transmembrane region" description="Helical" evidence="1">
    <location>
        <begin position="116"/>
        <end position="134"/>
    </location>
</feature>
<evidence type="ECO:0000256" key="1">
    <source>
        <dbReference type="SAM" id="Phobius"/>
    </source>
</evidence>
<sequence length="355" mass="41251">MRLSNQIKLREIHFRWIGILILSLIITFFVDRDDGHSHTPLEKLFIVTGITAFFWNGAFILFIYFRKKFPFVRQTPRRLVLTALALSGFLIVGDIVICMMLERRTLAKLIAEPSTIFLYTDVNFIAALFVGLIYENVYFFEQWKSTIQLNEALKNQQIRTQFEVLQNQMSPHFLFNSLNTLTTLIAEDQKIATEFTQKLSEVYRYILANKEKELVLLKDELEFAEAYLYLLKMRYPENLTASYAVDEQYLRQYIAPLTIQMLIENAIKHNVISKAHPLHIDVYVENGSSVVVKNNFQGKKGIEKSTKTGLANIRKRYEYFGNKNIDIITTAQNYLVAIPLISLVNENDQPVIVEL</sequence>
<dbReference type="GO" id="GO:0016020">
    <property type="term" value="C:membrane"/>
    <property type="evidence" value="ECO:0007669"/>
    <property type="project" value="InterPro"/>
</dbReference>
<dbReference type="InterPro" id="IPR050640">
    <property type="entry name" value="Bact_2-comp_sensor_kinase"/>
</dbReference>
<evidence type="ECO:0000313" key="4">
    <source>
        <dbReference type="Proteomes" id="UP000011135"/>
    </source>
</evidence>
<gene>
    <name evidence="3" type="ORF">C900_00874</name>
</gene>
<name>L8JXK3_9BACT</name>
<dbReference type="eggNOG" id="COG2972">
    <property type="taxonomic scope" value="Bacteria"/>
</dbReference>
<dbReference type="PANTHER" id="PTHR34220">
    <property type="entry name" value="SENSOR HISTIDINE KINASE YPDA"/>
    <property type="match status" value="1"/>
</dbReference>
<dbReference type="Pfam" id="PF06580">
    <property type="entry name" value="His_kinase"/>
    <property type="match status" value="1"/>
</dbReference>
<keyword evidence="1" id="KW-0812">Transmembrane</keyword>
<evidence type="ECO:0000259" key="2">
    <source>
        <dbReference type="Pfam" id="PF06580"/>
    </source>
</evidence>
<dbReference type="AlphaFoldDB" id="L8JXK3"/>
<proteinExistence type="predicted"/>